<dbReference type="Gramene" id="KQK89000">
    <property type="protein sequence ID" value="KQK89000"/>
    <property type="gene ID" value="SETIT_040655mg"/>
</dbReference>
<accession>K4AP07</accession>
<proteinExistence type="predicted"/>
<dbReference type="HOGENOM" id="CLU_3369393_0_0_1"/>
<dbReference type="InParanoid" id="K4AP07"/>
<sequence>MRGDKGIIQMDSKFDVQTGETTGIDCLPKCWQTLL</sequence>
<dbReference type="EnsemblPlants" id="KQK89000">
    <property type="protein sequence ID" value="KQK89000"/>
    <property type="gene ID" value="SETIT_040655mg"/>
</dbReference>
<reference evidence="1" key="2">
    <citation type="submission" date="2018-08" db="UniProtKB">
        <authorList>
            <consortium name="EnsemblPlants"/>
        </authorList>
    </citation>
    <scope>IDENTIFICATION</scope>
    <source>
        <strain evidence="1">Yugu1</strain>
    </source>
</reference>
<dbReference type="EMBL" id="AGNK02005602">
    <property type="status" value="NOT_ANNOTATED_CDS"/>
    <property type="molecule type" value="Genomic_DNA"/>
</dbReference>
<dbReference type="Proteomes" id="UP000004995">
    <property type="component" value="Unassembled WGS sequence"/>
</dbReference>
<evidence type="ECO:0000313" key="1">
    <source>
        <dbReference type="EnsemblPlants" id="KQK89000"/>
    </source>
</evidence>
<name>K4AP07_SETIT</name>
<dbReference type="AlphaFoldDB" id="K4AP07"/>
<evidence type="ECO:0000313" key="2">
    <source>
        <dbReference type="Proteomes" id="UP000004995"/>
    </source>
</evidence>
<organism evidence="1 2">
    <name type="scientific">Setaria italica</name>
    <name type="common">Foxtail millet</name>
    <name type="synonym">Panicum italicum</name>
    <dbReference type="NCBI Taxonomy" id="4555"/>
    <lineage>
        <taxon>Eukaryota</taxon>
        <taxon>Viridiplantae</taxon>
        <taxon>Streptophyta</taxon>
        <taxon>Embryophyta</taxon>
        <taxon>Tracheophyta</taxon>
        <taxon>Spermatophyta</taxon>
        <taxon>Magnoliopsida</taxon>
        <taxon>Liliopsida</taxon>
        <taxon>Poales</taxon>
        <taxon>Poaceae</taxon>
        <taxon>PACMAD clade</taxon>
        <taxon>Panicoideae</taxon>
        <taxon>Panicodae</taxon>
        <taxon>Paniceae</taxon>
        <taxon>Cenchrinae</taxon>
        <taxon>Setaria</taxon>
    </lineage>
</organism>
<reference evidence="2" key="1">
    <citation type="journal article" date="2012" name="Nat. Biotechnol.">
        <title>Reference genome sequence of the model plant Setaria.</title>
        <authorList>
            <person name="Bennetzen J.L."/>
            <person name="Schmutz J."/>
            <person name="Wang H."/>
            <person name="Percifield R."/>
            <person name="Hawkins J."/>
            <person name="Pontaroli A.C."/>
            <person name="Estep M."/>
            <person name="Feng L."/>
            <person name="Vaughn J.N."/>
            <person name="Grimwood J."/>
            <person name="Jenkins J."/>
            <person name="Barry K."/>
            <person name="Lindquist E."/>
            <person name="Hellsten U."/>
            <person name="Deshpande S."/>
            <person name="Wang X."/>
            <person name="Wu X."/>
            <person name="Mitros T."/>
            <person name="Triplett J."/>
            <person name="Yang X."/>
            <person name="Ye C.Y."/>
            <person name="Mauro-Herrera M."/>
            <person name="Wang L."/>
            <person name="Li P."/>
            <person name="Sharma M."/>
            <person name="Sharma R."/>
            <person name="Ronald P.C."/>
            <person name="Panaud O."/>
            <person name="Kellogg E.A."/>
            <person name="Brutnell T.P."/>
            <person name="Doust A.N."/>
            <person name="Tuskan G.A."/>
            <person name="Rokhsar D."/>
            <person name="Devos K.M."/>
        </authorList>
    </citation>
    <scope>NUCLEOTIDE SEQUENCE [LARGE SCALE GENOMIC DNA]</scope>
    <source>
        <strain evidence="2">cv. Yugu1</strain>
    </source>
</reference>
<protein>
    <submittedName>
        <fullName evidence="1">Uncharacterized protein</fullName>
    </submittedName>
</protein>
<keyword evidence="2" id="KW-1185">Reference proteome</keyword>